<gene>
    <name evidence="5" type="ORF">RSOLAG22IIIB_05179</name>
</gene>
<comment type="subcellular location">
    <subcellularLocation>
        <location evidence="1">Nucleus</location>
    </subcellularLocation>
</comment>
<evidence type="ECO:0000313" key="5">
    <source>
        <dbReference type="EMBL" id="CUA73178.1"/>
    </source>
</evidence>
<dbReference type="Pfam" id="PF00172">
    <property type="entry name" value="Zn_clus"/>
    <property type="match status" value="1"/>
</dbReference>
<dbReference type="GO" id="GO:0000981">
    <property type="term" value="F:DNA-binding transcription factor activity, RNA polymerase II-specific"/>
    <property type="evidence" value="ECO:0007669"/>
    <property type="project" value="InterPro"/>
</dbReference>
<evidence type="ECO:0000256" key="2">
    <source>
        <dbReference type="ARBA" id="ARBA00023242"/>
    </source>
</evidence>
<dbReference type="Gene3D" id="4.10.240.10">
    <property type="entry name" value="Zn(2)-C6 fungal-type DNA-binding domain"/>
    <property type="match status" value="1"/>
</dbReference>
<feature type="domain" description="Zn(2)-C6 fungal-type" evidence="4">
    <location>
        <begin position="13"/>
        <end position="43"/>
    </location>
</feature>
<sequence>MEYKKARGPATKSCLTCKRRHKKCDLKRPNCDRCIKGNYECAYGPPEKPLVRIKKPGAVSTERTPNNLTYPAISSDVSDQSTPSSSGSPDLTCDAATIESMCNEPIYDTFPPNQLVVARPQSVVNHVDLDIRIPAGLSHLSSDSWRMINYLMAHFDRVLSLTYFKPLHQQLVKYREMMLARLQISSISRRIKLISFKLHEAIVKGDDWRYQSIFTQWVNQFENELCSAWKSSVVPQAVQIRLLEALEISYLKTMLLSNEKSYPFLRFTTPTFLQSVYSDPTLWPPNRDSTSVPMVHVITSARCELGNFIVMDTLYSMAYSLPQLVEYDTSLTSLPDELYSYSWAHGCPTEFQIALAEINACRDGKVISSGRDWRAIEQSLLAWESRPTAQQAEWESWMVVAWLAVQESWRHTLLAYLYMALCGASSDDPRVQASVRQILRIVKTVKKPEQPVASVHFFAQYFIAGVCARTETQRTLVREKLMNMSESRNWLIHGNIFVPVLEHLWTGAGAGGRPITWDNYVFSRERVLPVPAES</sequence>
<dbReference type="PANTHER" id="PTHR37534:SF46">
    <property type="entry name" value="ZN(II)2CYS6 TRANSCRIPTION FACTOR (EUROFUNG)"/>
    <property type="match status" value="1"/>
</dbReference>
<keyword evidence="6" id="KW-1185">Reference proteome</keyword>
<evidence type="ECO:0000256" key="1">
    <source>
        <dbReference type="ARBA" id="ARBA00004123"/>
    </source>
</evidence>
<evidence type="ECO:0000256" key="3">
    <source>
        <dbReference type="SAM" id="MobiDB-lite"/>
    </source>
</evidence>
<dbReference type="InterPro" id="IPR036864">
    <property type="entry name" value="Zn2-C6_fun-type_DNA-bd_sf"/>
</dbReference>
<dbReference type="SMART" id="SM00066">
    <property type="entry name" value="GAL4"/>
    <property type="match status" value="1"/>
</dbReference>
<feature type="region of interest" description="Disordered" evidence="3">
    <location>
        <begin position="56"/>
        <end position="89"/>
    </location>
</feature>
<accession>A0A0K6G494</accession>
<protein>
    <submittedName>
        <fullName evidence="5">Oleate activated transcription factor 3 [Ashbya gossypii ATCC 10895]</fullName>
    </submittedName>
</protein>
<dbReference type="Pfam" id="PF11951">
    <property type="entry name" value="Fungal_trans_2"/>
    <property type="match status" value="1"/>
</dbReference>
<dbReference type="EMBL" id="CYGV01001356">
    <property type="protein sequence ID" value="CUA73178.1"/>
    <property type="molecule type" value="Genomic_DNA"/>
</dbReference>
<dbReference type="GO" id="GO:0008270">
    <property type="term" value="F:zinc ion binding"/>
    <property type="evidence" value="ECO:0007669"/>
    <property type="project" value="InterPro"/>
</dbReference>
<dbReference type="PROSITE" id="PS00463">
    <property type="entry name" value="ZN2_CY6_FUNGAL_1"/>
    <property type="match status" value="1"/>
</dbReference>
<dbReference type="SUPFAM" id="SSF57701">
    <property type="entry name" value="Zn2/Cys6 DNA-binding domain"/>
    <property type="match status" value="1"/>
</dbReference>
<evidence type="ECO:0000259" key="4">
    <source>
        <dbReference type="PROSITE" id="PS50048"/>
    </source>
</evidence>
<feature type="compositionally biased region" description="Low complexity" evidence="3">
    <location>
        <begin position="74"/>
        <end position="89"/>
    </location>
</feature>
<proteinExistence type="predicted"/>
<name>A0A0K6G494_9AGAM</name>
<reference evidence="5 6" key="1">
    <citation type="submission" date="2015-07" db="EMBL/GenBank/DDBJ databases">
        <authorList>
            <person name="Noorani M."/>
        </authorList>
    </citation>
    <scope>NUCLEOTIDE SEQUENCE [LARGE SCALE GENOMIC DNA]</scope>
    <source>
        <strain evidence="5">BBA 69670</strain>
    </source>
</reference>
<dbReference type="CDD" id="cd00067">
    <property type="entry name" value="GAL4"/>
    <property type="match status" value="1"/>
</dbReference>
<keyword evidence="2" id="KW-0539">Nucleus</keyword>
<organism evidence="5 6">
    <name type="scientific">Rhizoctonia solani</name>
    <dbReference type="NCBI Taxonomy" id="456999"/>
    <lineage>
        <taxon>Eukaryota</taxon>
        <taxon>Fungi</taxon>
        <taxon>Dikarya</taxon>
        <taxon>Basidiomycota</taxon>
        <taxon>Agaricomycotina</taxon>
        <taxon>Agaricomycetes</taxon>
        <taxon>Cantharellales</taxon>
        <taxon>Ceratobasidiaceae</taxon>
        <taxon>Rhizoctonia</taxon>
    </lineage>
</organism>
<dbReference type="GO" id="GO:0005634">
    <property type="term" value="C:nucleus"/>
    <property type="evidence" value="ECO:0007669"/>
    <property type="project" value="UniProtKB-SubCell"/>
</dbReference>
<dbReference type="Proteomes" id="UP000044841">
    <property type="component" value="Unassembled WGS sequence"/>
</dbReference>
<evidence type="ECO:0000313" key="6">
    <source>
        <dbReference type="Proteomes" id="UP000044841"/>
    </source>
</evidence>
<dbReference type="AlphaFoldDB" id="A0A0K6G494"/>
<dbReference type="PROSITE" id="PS50048">
    <property type="entry name" value="ZN2_CY6_FUNGAL_2"/>
    <property type="match status" value="1"/>
</dbReference>
<dbReference type="InterPro" id="IPR001138">
    <property type="entry name" value="Zn2Cys6_DnaBD"/>
</dbReference>
<dbReference type="InterPro" id="IPR021858">
    <property type="entry name" value="Fun_TF"/>
</dbReference>
<dbReference type="PANTHER" id="PTHR37534">
    <property type="entry name" value="TRANSCRIPTIONAL ACTIVATOR PROTEIN UGA3"/>
    <property type="match status" value="1"/>
</dbReference>